<comment type="similarity">
    <text evidence="2">Belongs to the crooked-neck family.</text>
</comment>
<dbReference type="InterPro" id="IPR003107">
    <property type="entry name" value="HAT"/>
</dbReference>
<dbReference type="EMBL" id="ML004469">
    <property type="protein sequence ID" value="RKP29970.1"/>
    <property type="molecule type" value="Genomic_DNA"/>
</dbReference>
<dbReference type="Proteomes" id="UP000268321">
    <property type="component" value="Unassembled WGS sequence"/>
</dbReference>
<evidence type="ECO:0000256" key="3">
    <source>
        <dbReference type="ARBA" id="ARBA00022664"/>
    </source>
</evidence>
<evidence type="ECO:0000313" key="11">
    <source>
        <dbReference type="Proteomes" id="UP000268321"/>
    </source>
</evidence>
<feature type="domain" description="Pre-mRNA-splicing factor Syf1-like N-terminal HAT-repeats" evidence="9">
    <location>
        <begin position="68"/>
        <end position="211"/>
    </location>
</feature>
<proteinExistence type="inferred from homology"/>
<protein>
    <recommendedName>
        <fullName evidence="8">Pre-mRNA-splicing factor CLF1</fullName>
    </recommendedName>
</protein>
<dbReference type="Gene3D" id="1.25.40.10">
    <property type="entry name" value="Tetratricopeptide repeat domain"/>
    <property type="match status" value="3"/>
</dbReference>
<dbReference type="InterPro" id="IPR011990">
    <property type="entry name" value="TPR-like_helical_dom_sf"/>
</dbReference>
<evidence type="ECO:0000256" key="8">
    <source>
        <dbReference type="ARBA" id="ARBA00039167"/>
    </source>
</evidence>
<evidence type="ECO:0000259" key="9">
    <source>
        <dbReference type="Pfam" id="PF23233"/>
    </source>
</evidence>
<keyword evidence="3" id="KW-0507">mRNA processing</keyword>
<keyword evidence="5" id="KW-0677">Repeat</keyword>
<gene>
    <name evidence="10" type="ORF">METBISCDRAFT_17394</name>
</gene>
<dbReference type="InterPro" id="IPR045075">
    <property type="entry name" value="Syf1-like"/>
</dbReference>
<dbReference type="AlphaFoldDB" id="A0A4P9ZDJ5"/>
<dbReference type="GO" id="GO:0071007">
    <property type="term" value="C:U2-type catalytic step 2 spliceosome"/>
    <property type="evidence" value="ECO:0007669"/>
    <property type="project" value="TreeGrafter"/>
</dbReference>
<dbReference type="GO" id="GO:0000974">
    <property type="term" value="C:Prp19 complex"/>
    <property type="evidence" value="ECO:0007669"/>
    <property type="project" value="TreeGrafter"/>
</dbReference>
<evidence type="ECO:0000256" key="6">
    <source>
        <dbReference type="ARBA" id="ARBA00023187"/>
    </source>
</evidence>
<dbReference type="GO" id="GO:0016740">
    <property type="term" value="F:transferase activity"/>
    <property type="evidence" value="ECO:0007669"/>
    <property type="project" value="UniProtKB-KW"/>
</dbReference>
<comment type="subcellular location">
    <subcellularLocation>
        <location evidence="1">Nucleus</location>
    </subcellularLocation>
</comment>
<dbReference type="SUPFAM" id="SSF48452">
    <property type="entry name" value="TPR-like"/>
    <property type="match status" value="2"/>
</dbReference>
<dbReference type="PANTHER" id="PTHR11246">
    <property type="entry name" value="PRE-MRNA SPLICING FACTOR"/>
    <property type="match status" value="1"/>
</dbReference>
<dbReference type="OrthoDB" id="541719at2759"/>
<evidence type="ECO:0000256" key="1">
    <source>
        <dbReference type="ARBA" id="ARBA00004123"/>
    </source>
</evidence>
<keyword evidence="10" id="KW-0808">Transferase</keyword>
<name>A0A4P9ZDJ5_9ASCO</name>
<dbReference type="InterPro" id="IPR055433">
    <property type="entry name" value="HAT_Syf1-like_N"/>
</dbReference>
<keyword evidence="11" id="KW-1185">Reference proteome</keyword>
<evidence type="ECO:0000256" key="2">
    <source>
        <dbReference type="ARBA" id="ARBA00008644"/>
    </source>
</evidence>
<keyword evidence="6" id="KW-0508">mRNA splicing</keyword>
<evidence type="ECO:0000256" key="5">
    <source>
        <dbReference type="ARBA" id="ARBA00022737"/>
    </source>
</evidence>
<dbReference type="Pfam" id="PF23240">
    <property type="entry name" value="HAT_PRP39_N"/>
    <property type="match status" value="1"/>
</dbReference>
<organism evidence="10 11">
    <name type="scientific">Metschnikowia bicuspidata</name>
    <dbReference type="NCBI Taxonomy" id="27322"/>
    <lineage>
        <taxon>Eukaryota</taxon>
        <taxon>Fungi</taxon>
        <taxon>Dikarya</taxon>
        <taxon>Ascomycota</taxon>
        <taxon>Saccharomycotina</taxon>
        <taxon>Pichiomycetes</taxon>
        <taxon>Metschnikowiaceae</taxon>
        <taxon>Metschnikowia</taxon>
    </lineage>
</organism>
<keyword evidence="7" id="KW-0539">Nucleus</keyword>
<dbReference type="Pfam" id="PF23233">
    <property type="entry name" value="HAT_Syf1_CNRKL1_N"/>
    <property type="match status" value="1"/>
</dbReference>
<dbReference type="GO" id="GO:0000245">
    <property type="term" value="P:spliceosomal complex assembly"/>
    <property type="evidence" value="ECO:0007669"/>
    <property type="project" value="TreeGrafter"/>
</dbReference>
<evidence type="ECO:0000256" key="7">
    <source>
        <dbReference type="ARBA" id="ARBA00023242"/>
    </source>
</evidence>
<dbReference type="PANTHER" id="PTHR11246:SF3">
    <property type="entry name" value="CROOKED NECK-LIKE PROTEIN 1"/>
    <property type="match status" value="1"/>
</dbReference>
<accession>A0A4P9ZDJ5</accession>
<dbReference type="SMART" id="SM00386">
    <property type="entry name" value="HAT"/>
    <property type="match status" value="12"/>
</dbReference>
<evidence type="ECO:0000313" key="10">
    <source>
        <dbReference type="EMBL" id="RKP29970.1"/>
    </source>
</evidence>
<reference evidence="11" key="1">
    <citation type="journal article" date="2018" name="Nat. Microbiol.">
        <title>Leveraging single-cell genomics to expand the fungal tree of life.</title>
        <authorList>
            <person name="Ahrendt S.R."/>
            <person name="Quandt C.A."/>
            <person name="Ciobanu D."/>
            <person name="Clum A."/>
            <person name="Salamov A."/>
            <person name="Andreopoulos B."/>
            <person name="Cheng J.F."/>
            <person name="Woyke T."/>
            <person name="Pelin A."/>
            <person name="Henrissat B."/>
            <person name="Reynolds N.K."/>
            <person name="Benny G.L."/>
            <person name="Smith M.E."/>
            <person name="James T.Y."/>
            <person name="Grigoriev I.V."/>
        </authorList>
    </citation>
    <scope>NUCLEOTIDE SEQUENCE [LARGE SCALE GENOMIC DNA]</scope>
    <source>
        <strain evidence="11">Baker2002</strain>
    </source>
</reference>
<dbReference type="GO" id="GO:0071011">
    <property type="term" value="C:precatalytic spliceosome"/>
    <property type="evidence" value="ECO:0007669"/>
    <property type="project" value="TreeGrafter"/>
</dbReference>
<dbReference type="GO" id="GO:0071014">
    <property type="term" value="C:post-mRNA release spliceosomal complex"/>
    <property type="evidence" value="ECO:0007669"/>
    <property type="project" value="TreeGrafter"/>
</dbReference>
<evidence type="ECO:0000256" key="4">
    <source>
        <dbReference type="ARBA" id="ARBA00022728"/>
    </source>
</evidence>
<keyword evidence="4" id="KW-0747">Spliceosome</keyword>
<sequence length="703" mass="82837">MSIGLLTPQQNILDSHKAPQFVQAVNQVTSSQILLEAHESKRCNLKRPAHKVEDLEELRLSQLTKRRKYEQQLNKNRLDYGQWMRYAKWEIEVNHDFKRGRSILERALEVNVQHVPLWVRYIELELLHKNVNHARNLLDRAVTTLPRSDKFWFIFVQIEESLANYRAVREVFERWLTWSPMRGAWEAYASFEERYNENEKVKSIYNRYVATFNDAKAWYKWALFEIGLALTDPERIAFVRGVFEAGIDSLLKSKKVHEDSHTCTLIGRWIEWEASVGETERSQAIFSRVLEEDHLLKEQKIQLVREVKMKEQLAGTNVGETGSILKRKLQYEQNTTRDPHDYDSWWELANLEEQSQLSDAAVKVLKKAVATKPIEQTKLTTWRRYVFLWIKLALTYEFVCHDLNQARQAWKSALASIPHDKFSFAKLWIMSAEFSIRTEKGLDSARKTLGRAMGQGCQAKPKSKIFSYYIALEKKLGEYDRVRKIYDKVLEITFLFDKAHGTTMSHSWLERYIEFERELDESERCILLFKLGLGEDFDCNNVILKRFIDFLVEEFRYDEARAVLKDMVSAKDKPELWIRLAVFESSILSPSQMEQLEVIDNNEANFEFEDHHIANTRAIFEEAYSHYKKENNGQSAIEILNSWIEYERSHGSQEVEKIEKKMPKMVSKRKEIDGITEEFYEYEFPGPRINKFLANARKWAGSS</sequence>